<dbReference type="Proteomes" id="UP000239735">
    <property type="component" value="Unassembled WGS sequence"/>
</dbReference>
<evidence type="ECO:0000313" key="2">
    <source>
        <dbReference type="EMBL" id="SPE17913.1"/>
    </source>
</evidence>
<evidence type="ECO:0000313" key="3">
    <source>
        <dbReference type="Proteomes" id="UP000239735"/>
    </source>
</evidence>
<proteinExistence type="predicted"/>
<dbReference type="OrthoDB" id="9842528at2"/>
<organism evidence="2 3">
    <name type="scientific">Candidatus Sulfuritelmatomonas gaucii</name>
    <dbReference type="NCBI Taxonomy" id="2043161"/>
    <lineage>
        <taxon>Bacteria</taxon>
        <taxon>Pseudomonadati</taxon>
        <taxon>Acidobacteriota</taxon>
        <taxon>Terriglobia</taxon>
        <taxon>Terriglobales</taxon>
        <taxon>Acidobacteriaceae</taxon>
        <taxon>Candidatus Sulfuritelmatomonas</taxon>
    </lineage>
</organism>
<gene>
    <name evidence="2" type="ORF">SBA5_1190006</name>
</gene>
<reference evidence="3" key="1">
    <citation type="submission" date="2018-02" db="EMBL/GenBank/DDBJ databases">
        <authorList>
            <person name="Hausmann B."/>
        </authorList>
    </citation>
    <scope>NUCLEOTIDE SEQUENCE [LARGE SCALE GENOMIC DNA]</scope>
    <source>
        <strain evidence="3">Peat soil MAG SbA5</strain>
    </source>
</reference>
<dbReference type="AlphaFoldDB" id="A0A2N9L438"/>
<sequence length="477" mass="50043">MRRLNLILGMLSIGLSAGVLTAQDLSVKSATGKAVQLEWTGASATAALERSSPQGFAKIAPGDTGHFTDTSIAPFGTYKYRINTGGRFSNEVTVGPPPAGVTNAAPAPAGSEYDKYGPATAVDLDENGDPVIAFEWIDPNGDGDAADTEIRFVRWDRAAYKWVAPVRVITTGSMTDQEVNPIAVSCDRSNGTIAVFTPVGDNLSYEVSTDHGATWKNSSVTNTGGTPHAIAMAIASGQLFAVVNAEQAQTYFTGPAADSSSWKAQSISAGEGWKARNSSNIALAVDSSGNIALGFFEDQEEGDGHRYVLWRPGQKDPVAISTGGTTDTPDIALTYGGNNFGALFAVQLDSNDSDHWVWYSQSSDANSWSKPVKLPIDGPRSTNPPLGLAIDSKGAITAAFGSNSGSDAAVCNSPTVSRSSDGTNWKTCGLGKAAGADFSPQPATLHVIEALNDAAYVVWQEPGETKYKPGVLVWHER</sequence>
<keyword evidence="1" id="KW-0732">Signal</keyword>
<feature type="signal peptide" evidence="1">
    <location>
        <begin position="1"/>
        <end position="21"/>
    </location>
</feature>
<protein>
    <recommendedName>
        <fullName evidence="4">Exo-alpha-sialidase</fullName>
    </recommendedName>
</protein>
<dbReference type="SUPFAM" id="SSF50939">
    <property type="entry name" value="Sialidases"/>
    <property type="match status" value="1"/>
</dbReference>
<accession>A0A2N9L438</accession>
<dbReference type="EMBL" id="OKRB01000023">
    <property type="protein sequence ID" value="SPE17913.1"/>
    <property type="molecule type" value="Genomic_DNA"/>
</dbReference>
<dbReference type="InterPro" id="IPR036278">
    <property type="entry name" value="Sialidase_sf"/>
</dbReference>
<dbReference type="SUPFAM" id="SSF89372">
    <property type="entry name" value="Fucose-specific lectin"/>
    <property type="match status" value="1"/>
</dbReference>
<evidence type="ECO:0008006" key="4">
    <source>
        <dbReference type="Google" id="ProtNLM"/>
    </source>
</evidence>
<feature type="chain" id="PRO_5014763901" description="Exo-alpha-sialidase" evidence="1">
    <location>
        <begin position="22"/>
        <end position="477"/>
    </location>
</feature>
<evidence type="ECO:0000256" key="1">
    <source>
        <dbReference type="SAM" id="SignalP"/>
    </source>
</evidence>
<name>A0A2N9L438_9BACT</name>